<dbReference type="OrthoDB" id="7595324at2"/>
<proteinExistence type="predicted"/>
<dbReference type="PROSITE" id="PS00141">
    <property type="entry name" value="ASP_PROTEASE"/>
    <property type="match status" value="1"/>
</dbReference>
<feature type="transmembrane region" description="Helical" evidence="1">
    <location>
        <begin position="6"/>
        <end position="25"/>
    </location>
</feature>
<dbReference type="Gene3D" id="2.40.70.10">
    <property type="entry name" value="Acid Proteases"/>
    <property type="match status" value="1"/>
</dbReference>
<dbReference type="InterPro" id="IPR021109">
    <property type="entry name" value="Peptidase_aspartic_dom_sf"/>
</dbReference>
<organism evidence="2 3">
    <name type="scientific">Cognatishimia maritima</name>
    <dbReference type="NCBI Taxonomy" id="870908"/>
    <lineage>
        <taxon>Bacteria</taxon>
        <taxon>Pseudomonadati</taxon>
        <taxon>Pseudomonadota</taxon>
        <taxon>Alphaproteobacteria</taxon>
        <taxon>Rhodobacterales</taxon>
        <taxon>Paracoccaceae</taxon>
        <taxon>Cognatishimia</taxon>
    </lineage>
</organism>
<keyword evidence="1" id="KW-0812">Transmembrane</keyword>
<sequence>MDDISLGNLTYLVLLTAMLLFFFLSDFRRNLGKTLQYMLAWGLIILGMVAAIGMWEDIKRAALPSQAVLADSGRIEIPVSMDGHYYLEAELNGHPVRFVIDTGATDILLSNTDAAAIGIDPAALRFNGRAITANGEIRTAVVLVEDFAVGSYVDRNVPARVTQGDLDISLLGMSYLSRYDQITITQGRLVLTR</sequence>
<keyword evidence="1" id="KW-1133">Transmembrane helix</keyword>
<keyword evidence="2" id="KW-0645">Protease</keyword>
<accession>A0A1M5IT19</accession>
<keyword evidence="3" id="KW-1185">Reference proteome</keyword>
<dbReference type="STRING" id="870908.SAMN04488044_0436"/>
<dbReference type="InterPro" id="IPR034122">
    <property type="entry name" value="Retropepsin-like_bacterial"/>
</dbReference>
<dbReference type="RefSeq" id="WP_072789789.1">
    <property type="nucleotide sequence ID" value="NZ_FQWM01000001.1"/>
</dbReference>
<evidence type="ECO:0000313" key="3">
    <source>
        <dbReference type="Proteomes" id="UP000184211"/>
    </source>
</evidence>
<dbReference type="InterPro" id="IPR001969">
    <property type="entry name" value="Aspartic_peptidase_AS"/>
</dbReference>
<dbReference type="GO" id="GO:0006508">
    <property type="term" value="P:proteolysis"/>
    <property type="evidence" value="ECO:0007669"/>
    <property type="project" value="UniProtKB-KW"/>
</dbReference>
<dbReference type="Pfam" id="PF13975">
    <property type="entry name" value="gag-asp_proteas"/>
    <property type="match status" value="1"/>
</dbReference>
<feature type="transmembrane region" description="Helical" evidence="1">
    <location>
        <begin position="37"/>
        <end position="55"/>
    </location>
</feature>
<evidence type="ECO:0000313" key="2">
    <source>
        <dbReference type="EMBL" id="SHG31406.1"/>
    </source>
</evidence>
<dbReference type="EMBL" id="FQWM01000001">
    <property type="protein sequence ID" value="SHG31406.1"/>
    <property type="molecule type" value="Genomic_DNA"/>
</dbReference>
<evidence type="ECO:0000256" key="1">
    <source>
        <dbReference type="SAM" id="Phobius"/>
    </source>
</evidence>
<keyword evidence="1" id="KW-0472">Membrane</keyword>
<dbReference type="CDD" id="cd05483">
    <property type="entry name" value="retropepsin_like_bacteria"/>
    <property type="match status" value="1"/>
</dbReference>
<gene>
    <name evidence="2" type="ORF">SAMN04488044_0436</name>
</gene>
<dbReference type="SUPFAM" id="SSF50630">
    <property type="entry name" value="Acid proteases"/>
    <property type="match status" value="1"/>
</dbReference>
<dbReference type="AlphaFoldDB" id="A0A1M5IT19"/>
<dbReference type="GO" id="GO:0004190">
    <property type="term" value="F:aspartic-type endopeptidase activity"/>
    <property type="evidence" value="ECO:0007669"/>
    <property type="project" value="InterPro"/>
</dbReference>
<dbReference type="Proteomes" id="UP000184211">
    <property type="component" value="Unassembled WGS sequence"/>
</dbReference>
<reference evidence="3" key="1">
    <citation type="submission" date="2016-11" db="EMBL/GenBank/DDBJ databases">
        <authorList>
            <person name="Varghese N."/>
            <person name="Submissions S."/>
        </authorList>
    </citation>
    <scope>NUCLEOTIDE SEQUENCE [LARGE SCALE GENOMIC DNA]</scope>
    <source>
        <strain evidence="3">DSM 28223</strain>
    </source>
</reference>
<dbReference type="NCBIfam" id="TIGR02281">
    <property type="entry name" value="clan_AA_DTGA"/>
    <property type="match status" value="1"/>
</dbReference>
<name>A0A1M5IT19_9RHOB</name>
<keyword evidence="2" id="KW-0378">Hydrolase</keyword>
<protein>
    <submittedName>
        <fullName evidence="2">Aspartyl protease family protein</fullName>
    </submittedName>
</protein>
<dbReference type="InterPro" id="IPR011969">
    <property type="entry name" value="Clan_AA_Asp_peptidase_C"/>
</dbReference>